<dbReference type="InterPro" id="IPR011701">
    <property type="entry name" value="MFS"/>
</dbReference>
<evidence type="ECO:0000313" key="9">
    <source>
        <dbReference type="Proteomes" id="UP000189818"/>
    </source>
</evidence>
<evidence type="ECO:0000256" key="6">
    <source>
        <dbReference type="SAM" id="Phobius"/>
    </source>
</evidence>
<feature type="transmembrane region" description="Helical" evidence="6">
    <location>
        <begin position="134"/>
        <end position="158"/>
    </location>
</feature>
<dbReference type="EMBL" id="FUYM01000007">
    <property type="protein sequence ID" value="SKB84541.1"/>
    <property type="molecule type" value="Genomic_DNA"/>
</dbReference>
<evidence type="ECO:0000256" key="4">
    <source>
        <dbReference type="ARBA" id="ARBA00022989"/>
    </source>
</evidence>
<keyword evidence="3 6" id="KW-0812">Transmembrane</keyword>
<evidence type="ECO:0000256" key="2">
    <source>
        <dbReference type="ARBA" id="ARBA00022475"/>
    </source>
</evidence>
<protein>
    <submittedName>
        <fullName evidence="8">Predicted arabinose efflux permease, MFS family</fullName>
    </submittedName>
</protein>
<dbReference type="InterPro" id="IPR050189">
    <property type="entry name" value="MFS_Efflux_Transporters"/>
</dbReference>
<feature type="transmembrane region" description="Helical" evidence="6">
    <location>
        <begin position="303"/>
        <end position="324"/>
    </location>
</feature>
<gene>
    <name evidence="8" type="ORF">SAMN06295920_10757</name>
</gene>
<feature type="transmembrane region" description="Helical" evidence="6">
    <location>
        <begin position="101"/>
        <end position="122"/>
    </location>
</feature>
<dbReference type="GO" id="GO:0005886">
    <property type="term" value="C:plasma membrane"/>
    <property type="evidence" value="ECO:0007669"/>
    <property type="project" value="UniProtKB-SubCell"/>
</dbReference>
<evidence type="ECO:0000256" key="3">
    <source>
        <dbReference type="ARBA" id="ARBA00022692"/>
    </source>
</evidence>
<evidence type="ECO:0000313" key="8">
    <source>
        <dbReference type="EMBL" id="SKB84541.1"/>
    </source>
</evidence>
<feature type="transmembrane region" description="Helical" evidence="6">
    <location>
        <begin position="280"/>
        <end position="297"/>
    </location>
</feature>
<keyword evidence="2" id="KW-1003">Cell membrane</keyword>
<dbReference type="SUPFAM" id="SSF103473">
    <property type="entry name" value="MFS general substrate transporter"/>
    <property type="match status" value="1"/>
</dbReference>
<organism evidence="8 9">
    <name type="scientific">Rhizorhabdus histidinilytica</name>
    <dbReference type="NCBI Taxonomy" id="439228"/>
    <lineage>
        <taxon>Bacteria</taxon>
        <taxon>Pseudomonadati</taxon>
        <taxon>Pseudomonadota</taxon>
        <taxon>Alphaproteobacteria</taxon>
        <taxon>Sphingomonadales</taxon>
        <taxon>Sphingomonadaceae</taxon>
        <taxon>Rhizorhabdus</taxon>
    </lineage>
</organism>
<dbReference type="Proteomes" id="UP000189818">
    <property type="component" value="Unassembled WGS sequence"/>
</dbReference>
<feature type="transmembrane region" description="Helical" evidence="6">
    <location>
        <begin position="336"/>
        <end position="362"/>
    </location>
</feature>
<feature type="domain" description="Major facilitator superfamily (MFS) profile" evidence="7">
    <location>
        <begin position="9"/>
        <end position="394"/>
    </location>
</feature>
<keyword evidence="9" id="KW-1185">Reference proteome</keyword>
<name>A0A1T5EKS2_9SPHN</name>
<keyword evidence="4 6" id="KW-1133">Transmembrane helix</keyword>
<dbReference type="GO" id="GO:0022857">
    <property type="term" value="F:transmembrane transporter activity"/>
    <property type="evidence" value="ECO:0007669"/>
    <property type="project" value="InterPro"/>
</dbReference>
<dbReference type="Pfam" id="PF07690">
    <property type="entry name" value="MFS_1"/>
    <property type="match status" value="1"/>
</dbReference>
<dbReference type="PROSITE" id="PS50850">
    <property type="entry name" value="MFS"/>
    <property type="match status" value="1"/>
</dbReference>
<evidence type="ECO:0000259" key="7">
    <source>
        <dbReference type="PROSITE" id="PS50850"/>
    </source>
</evidence>
<reference evidence="9" key="1">
    <citation type="submission" date="2017-02" db="EMBL/GenBank/DDBJ databases">
        <authorList>
            <person name="Varghese N."/>
            <person name="Submissions S."/>
        </authorList>
    </citation>
    <scope>NUCLEOTIDE SEQUENCE [LARGE SCALE GENOMIC DNA]</scope>
    <source>
        <strain evidence="9">UM2</strain>
    </source>
</reference>
<feature type="transmembrane region" description="Helical" evidence="6">
    <location>
        <begin position="46"/>
        <end position="64"/>
    </location>
</feature>
<dbReference type="PANTHER" id="PTHR43124:SF3">
    <property type="entry name" value="CHLORAMPHENICOL EFFLUX PUMP RV0191"/>
    <property type="match status" value="1"/>
</dbReference>
<dbReference type="AlphaFoldDB" id="A0A1T5EKS2"/>
<dbReference type="STRING" id="439228.SAMN06295920_10757"/>
<feature type="transmembrane region" description="Helical" evidence="6">
    <location>
        <begin position="368"/>
        <end position="390"/>
    </location>
</feature>
<dbReference type="InterPro" id="IPR036259">
    <property type="entry name" value="MFS_trans_sf"/>
</dbReference>
<feature type="transmembrane region" description="Helical" evidence="6">
    <location>
        <begin position="213"/>
        <end position="235"/>
    </location>
</feature>
<feature type="transmembrane region" description="Helical" evidence="6">
    <location>
        <begin position="247"/>
        <end position="268"/>
    </location>
</feature>
<proteinExistence type="predicted"/>
<evidence type="ECO:0000256" key="5">
    <source>
        <dbReference type="ARBA" id="ARBA00023136"/>
    </source>
</evidence>
<evidence type="ECO:0000256" key="1">
    <source>
        <dbReference type="ARBA" id="ARBA00004651"/>
    </source>
</evidence>
<sequence>MRRNDEFVLTALLSLNFGLVFLDRNALNYMMPFVAPDLKPATSQIGLLAGATALSWALSGMIFSSVSDRTGRRKRIVLIATIAFSLLSIASGFATGFLSLLLIRFALGAAEGPILPLSQAIVADEARPERRGLLMGLMNNFGSNLVGVMIAPPLLVAIAETAGWRAGFFVAGLPGLIMAVLILLLVREPERRAAIEIDAGAPRDWGALLRSRNLLLCMLISCCMLAWTILGWAFLPVQFVQGNGFAPGAMGGLMAVLGAFAVVSSILVPGLSDRIGRKPAIVLFASLGVVPPLATTFSGLDPWALAPLLFLGWTASGTLPLFMATIPAESTSPGQLATAMALVMGVGEVIGGAVMPVVAGFAGDGHGLVAVMMIQAACAVLAALIALFLIETAPFRRHRPAAA</sequence>
<dbReference type="RefSeq" id="WP_079649159.1">
    <property type="nucleotide sequence ID" value="NZ_FUYM01000007.1"/>
</dbReference>
<dbReference type="Gene3D" id="1.20.1250.20">
    <property type="entry name" value="MFS general substrate transporter like domains"/>
    <property type="match status" value="2"/>
</dbReference>
<comment type="subcellular location">
    <subcellularLocation>
        <location evidence="1">Cell membrane</location>
        <topology evidence="1">Multi-pass membrane protein</topology>
    </subcellularLocation>
</comment>
<dbReference type="PANTHER" id="PTHR43124">
    <property type="entry name" value="PURINE EFFLUX PUMP PBUE"/>
    <property type="match status" value="1"/>
</dbReference>
<dbReference type="OrthoDB" id="5368493at2"/>
<dbReference type="InterPro" id="IPR020846">
    <property type="entry name" value="MFS_dom"/>
</dbReference>
<keyword evidence="5 6" id="KW-0472">Membrane</keyword>
<accession>A0A1T5EKS2</accession>
<feature type="transmembrane region" description="Helical" evidence="6">
    <location>
        <begin position="164"/>
        <end position="186"/>
    </location>
</feature>
<feature type="transmembrane region" description="Helical" evidence="6">
    <location>
        <begin position="76"/>
        <end position="95"/>
    </location>
</feature>